<dbReference type="Gene3D" id="3.40.50.300">
    <property type="entry name" value="P-loop containing nucleotide triphosphate hydrolases"/>
    <property type="match status" value="1"/>
</dbReference>
<feature type="domain" description="ABC transmembrane type-1" evidence="9">
    <location>
        <begin position="29"/>
        <end position="321"/>
    </location>
</feature>
<comment type="caution">
    <text evidence="10">The sequence shown here is derived from an EMBL/GenBank/DDBJ whole genome shotgun (WGS) entry which is preliminary data.</text>
</comment>
<dbReference type="AlphaFoldDB" id="A0A1G1KQJ9"/>
<dbReference type="InterPro" id="IPR017871">
    <property type="entry name" value="ABC_transporter-like_CS"/>
</dbReference>
<feature type="transmembrane region" description="Helical" evidence="7">
    <location>
        <begin position="82"/>
        <end position="102"/>
    </location>
</feature>
<dbReference type="GO" id="GO:0016887">
    <property type="term" value="F:ATP hydrolysis activity"/>
    <property type="evidence" value="ECO:0007669"/>
    <property type="project" value="InterPro"/>
</dbReference>
<dbReference type="Pfam" id="PF00005">
    <property type="entry name" value="ABC_tran"/>
    <property type="match status" value="1"/>
</dbReference>
<dbReference type="InterPro" id="IPR027417">
    <property type="entry name" value="P-loop_NTPase"/>
</dbReference>
<evidence type="ECO:0000256" key="4">
    <source>
        <dbReference type="ARBA" id="ARBA00022840"/>
    </source>
</evidence>
<comment type="subcellular location">
    <subcellularLocation>
        <location evidence="1">Cell membrane</location>
        <topology evidence="1">Multi-pass membrane protein</topology>
    </subcellularLocation>
</comment>
<keyword evidence="5 7" id="KW-1133">Transmembrane helix</keyword>
<evidence type="ECO:0000256" key="5">
    <source>
        <dbReference type="ARBA" id="ARBA00022989"/>
    </source>
</evidence>
<feature type="transmembrane region" description="Helical" evidence="7">
    <location>
        <begin position="170"/>
        <end position="198"/>
    </location>
</feature>
<dbReference type="SUPFAM" id="SSF52540">
    <property type="entry name" value="P-loop containing nucleoside triphosphate hydrolases"/>
    <property type="match status" value="1"/>
</dbReference>
<dbReference type="Gene3D" id="1.20.1560.10">
    <property type="entry name" value="ABC transporter type 1, transmembrane domain"/>
    <property type="match status" value="1"/>
</dbReference>
<evidence type="ECO:0000313" key="11">
    <source>
        <dbReference type="Proteomes" id="UP000178187"/>
    </source>
</evidence>
<dbReference type="GO" id="GO:0005886">
    <property type="term" value="C:plasma membrane"/>
    <property type="evidence" value="ECO:0007669"/>
    <property type="project" value="UniProtKB-SubCell"/>
</dbReference>
<evidence type="ECO:0000256" key="1">
    <source>
        <dbReference type="ARBA" id="ARBA00004651"/>
    </source>
</evidence>
<organism evidence="10 11">
    <name type="scientific">Candidatus Danuiimicrobium aquiferis</name>
    <dbReference type="NCBI Taxonomy" id="1801832"/>
    <lineage>
        <taxon>Bacteria</taxon>
        <taxon>Pseudomonadati</taxon>
        <taxon>Candidatus Omnitrophota</taxon>
        <taxon>Candidatus Danuiimicrobium</taxon>
    </lineage>
</organism>
<evidence type="ECO:0000256" key="2">
    <source>
        <dbReference type="ARBA" id="ARBA00022692"/>
    </source>
</evidence>
<feature type="transmembrane region" description="Helical" evidence="7">
    <location>
        <begin position="277"/>
        <end position="296"/>
    </location>
</feature>
<accession>A0A1G1KQJ9</accession>
<dbReference type="Proteomes" id="UP000178187">
    <property type="component" value="Unassembled WGS sequence"/>
</dbReference>
<dbReference type="GO" id="GO:0140359">
    <property type="term" value="F:ABC-type transporter activity"/>
    <property type="evidence" value="ECO:0007669"/>
    <property type="project" value="InterPro"/>
</dbReference>
<dbReference type="PROSITE" id="PS00211">
    <property type="entry name" value="ABC_TRANSPORTER_1"/>
    <property type="match status" value="1"/>
</dbReference>
<feature type="transmembrane region" description="Helical" evidence="7">
    <location>
        <begin position="23"/>
        <end position="47"/>
    </location>
</feature>
<dbReference type="InterPro" id="IPR011527">
    <property type="entry name" value="ABC1_TM_dom"/>
</dbReference>
<evidence type="ECO:0000256" key="6">
    <source>
        <dbReference type="ARBA" id="ARBA00023136"/>
    </source>
</evidence>
<name>A0A1G1KQJ9_9BACT</name>
<dbReference type="PANTHER" id="PTHR24221">
    <property type="entry name" value="ATP-BINDING CASSETTE SUB-FAMILY B"/>
    <property type="match status" value="1"/>
</dbReference>
<sequence>MRRQYYRLKRYLQFLNSLSVKPVYFLIPAFFALLASLFEGISVGLLVPLAQSIISRDFESIQNIPVFSNLIKLIPFISLKQSYLFSFLIGVILIAAIFKNILQYGSVVSGAFVVRRFANNLRKLIFGRYLSFGKLFFDRNNTGQLHHILMAFTQEIAANLLELVHMLNSLFMMVVYLVIMFLISWKLSLITIFLFPVLHFSLEWIIKKVNIASEAYAQSQKALSEKIYNVLSCIPLVKSYACEADESKRFGEMSNSVECLQLNIDRKHKLIQPLQEIIMLLAFILLIIGMAFMMMTRAEHRSIGSFLIFFYVIRRASNCFGVVERMRSSMAVVRGALSSVAKIFDDKDKHFIPNGTVIFDGIKKNMMIENLNFAYDEKIPILKGMNLTIERGKMAAIVGPTGVGKTTLIHLMMRFYDSMPGEIKIDDIDIREFDLKSLRNKIAIVSQDVHLFNDTIRANLIYGLPREVGEDELVEVAKKARLYEFIEKLPLQFNSFVGDRGVRLSGGEKQRVSIARALLKHADILILDEATSALDTATEKLIQRAIEELICDRTTIVIAHRLSTIKNADKIVVMEGGAVAEEGTLEELLKRKEKFYRYWEEQKFY</sequence>
<feature type="domain" description="ABC transporter" evidence="8">
    <location>
        <begin position="366"/>
        <end position="601"/>
    </location>
</feature>
<dbReference type="SMART" id="SM00382">
    <property type="entry name" value="AAA"/>
    <property type="match status" value="1"/>
</dbReference>
<dbReference type="PANTHER" id="PTHR24221:SF654">
    <property type="entry name" value="ATP-BINDING CASSETTE SUB-FAMILY B MEMBER 6"/>
    <property type="match status" value="1"/>
</dbReference>
<evidence type="ECO:0008006" key="12">
    <source>
        <dbReference type="Google" id="ProtNLM"/>
    </source>
</evidence>
<dbReference type="Pfam" id="PF00664">
    <property type="entry name" value="ABC_membrane"/>
    <property type="match status" value="1"/>
</dbReference>
<dbReference type="InterPro" id="IPR003593">
    <property type="entry name" value="AAA+_ATPase"/>
</dbReference>
<dbReference type="InterPro" id="IPR003439">
    <property type="entry name" value="ABC_transporter-like_ATP-bd"/>
</dbReference>
<proteinExistence type="predicted"/>
<evidence type="ECO:0000256" key="3">
    <source>
        <dbReference type="ARBA" id="ARBA00022741"/>
    </source>
</evidence>
<keyword evidence="3" id="KW-0547">Nucleotide-binding</keyword>
<dbReference type="InterPro" id="IPR039421">
    <property type="entry name" value="Type_1_exporter"/>
</dbReference>
<dbReference type="PROSITE" id="PS50893">
    <property type="entry name" value="ABC_TRANSPORTER_2"/>
    <property type="match status" value="1"/>
</dbReference>
<evidence type="ECO:0000256" key="7">
    <source>
        <dbReference type="SAM" id="Phobius"/>
    </source>
</evidence>
<keyword evidence="4" id="KW-0067">ATP-binding</keyword>
<gene>
    <name evidence="10" type="ORF">A3G33_04635</name>
</gene>
<keyword evidence="2 7" id="KW-0812">Transmembrane</keyword>
<dbReference type="InterPro" id="IPR036640">
    <property type="entry name" value="ABC1_TM_sf"/>
</dbReference>
<keyword evidence="6 7" id="KW-0472">Membrane</keyword>
<dbReference type="FunFam" id="3.40.50.300:FF:000218">
    <property type="entry name" value="Multidrug ABC transporter ATP-binding protein"/>
    <property type="match status" value="1"/>
</dbReference>
<dbReference type="PROSITE" id="PS50929">
    <property type="entry name" value="ABC_TM1F"/>
    <property type="match status" value="1"/>
</dbReference>
<evidence type="ECO:0000313" key="10">
    <source>
        <dbReference type="EMBL" id="OGW95220.1"/>
    </source>
</evidence>
<dbReference type="EMBL" id="MHFR01000068">
    <property type="protein sequence ID" value="OGW95220.1"/>
    <property type="molecule type" value="Genomic_DNA"/>
</dbReference>
<dbReference type="GO" id="GO:0005524">
    <property type="term" value="F:ATP binding"/>
    <property type="evidence" value="ECO:0007669"/>
    <property type="project" value="UniProtKB-KW"/>
</dbReference>
<protein>
    <recommendedName>
        <fullName evidence="12">ABC transporter ATP-binding protein</fullName>
    </recommendedName>
</protein>
<reference evidence="10 11" key="1">
    <citation type="journal article" date="2016" name="Nat. Commun.">
        <title>Thousands of microbial genomes shed light on interconnected biogeochemical processes in an aquifer system.</title>
        <authorList>
            <person name="Anantharaman K."/>
            <person name="Brown C.T."/>
            <person name="Hug L.A."/>
            <person name="Sharon I."/>
            <person name="Castelle C.J."/>
            <person name="Probst A.J."/>
            <person name="Thomas B.C."/>
            <person name="Singh A."/>
            <person name="Wilkins M.J."/>
            <person name="Karaoz U."/>
            <person name="Brodie E.L."/>
            <person name="Williams K.H."/>
            <person name="Hubbard S.S."/>
            <person name="Banfield J.F."/>
        </authorList>
    </citation>
    <scope>NUCLEOTIDE SEQUENCE [LARGE SCALE GENOMIC DNA]</scope>
</reference>
<dbReference type="GO" id="GO:0034040">
    <property type="term" value="F:ATPase-coupled lipid transmembrane transporter activity"/>
    <property type="evidence" value="ECO:0007669"/>
    <property type="project" value="TreeGrafter"/>
</dbReference>
<evidence type="ECO:0000259" key="9">
    <source>
        <dbReference type="PROSITE" id="PS50929"/>
    </source>
</evidence>
<dbReference type="SUPFAM" id="SSF90123">
    <property type="entry name" value="ABC transporter transmembrane region"/>
    <property type="match status" value="1"/>
</dbReference>
<evidence type="ECO:0000259" key="8">
    <source>
        <dbReference type="PROSITE" id="PS50893"/>
    </source>
</evidence>